<feature type="signal peptide" evidence="1">
    <location>
        <begin position="1"/>
        <end position="27"/>
    </location>
</feature>
<dbReference type="Gramene" id="rna47170">
    <property type="protein sequence ID" value="RHN40924.1"/>
    <property type="gene ID" value="gene47170"/>
</dbReference>
<sequence>MATSSINHVHFFIAILCIAFLLTPGEAGHGLPPGKDCVPRDPCSEQQCADDCLKMGYPPGKSTCSQKDQCCCD</sequence>
<organism evidence="2">
    <name type="scientific">Medicago truncatula</name>
    <name type="common">Barrel medic</name>
    <name type="synonym">Medicago tribuloides</name>
    <dbReference type="NCBI Taxonomy" id="3880"/>
    <lineage>
        <taxon>Eukaryota</taxon>
        <taxon>Viridiplantae</taxon>
        <taxon>Streptophyta</taxon>
        <taxon>Embryophyta</taxon>
        <taxon>Tracheophyta</taxon>
        <taxon>Spermatophyta</taxon>
        <taxon>Magnoliopsida</taxon>
        <taxon>eudicotyledons</taxon>
        <taxon>Gunneridae</taxon>
        <taxon>Pentapetalae</taxon>
        <taxon>rosids</taxon>
        <taxon>fabids</taxon>
        <taxon>Fabales</taxon>
        <taxon>Fabaceae</taxon>
        <taxon>Papilionoideae</taxon>
        <taxon>50 kb inversion clade</taxon>
        <taxon>NPAAA clade</taxon>
        <taxon>Hologalegina</taxon>
        <taxon>IRL clade</taxon>
        <taxon>Trifolieae</taxon>
        <taxon>Medicago</taxon>
    </lineage>
</organism>
<evidence type="ECO:0000313" key="2">
    <source>
        <dbReference type="EMBL" id="RHN40924.1"/>
    </source>
</evidence>
<accession>A0A396GMY7</accession>
<dbReference type="EMBL" id="PSQE01000008">
    <property type="protein sequence ID" value="RHN40924.1"/>
    <property type="molecule type" value="Genomic_DNA"/>
</dbReference>
<name>A0A396GMY7_MEDTR</name>
<proteinExistence type="predicted"/>
<comment type="caution">
    <text evidence="2">The sequence shown here is derived from an EMBL/GenBank/DDBJ whole genome shotgun (WGS) entry which is preliminary data.</text>
</comment>
<dbReference type="Proteomes" id="UP000265566">
    <property type="component" value="Chromosome 8"/>
</dbReference>
<feature type="chain" id="PRO_5017429799" description="LCR-like protein" evidence="1">
    <location>
        <begin position="28"/>
        <end position="73"/>
    </location>
</feature>
<keyword evidence="1" id="KW-0732">Signal</keyword>
<evidence type="ECO:0008006" key="3">
    <source>
        <dbReference type="Google" id="ProtNLM"/>
    </source>
</evidence>
<protein>
    <recommendedName>
        <fullName evidence="3">LCR-like protein</fullName>
    </recommendedName>
</protein>
<dbReference type="AlphaFoldDB" id="A0A396GMY7"/>
<evidence type="ECO:0000256" key="1">
    <source>
        <dbReference type="SAM" id="SignalP"/>
    </source>
</evidence>
<reference evidence="2" key="1">
    <citation type="journal article" date="2018" name="Nat. Plants">
        <title>Whole-genome landscape of Medicago truncatula symbiotic genes.</title>
        <authorList>
            <person name="Pecrix Y."/>
            <person name="Gamas P."/>
            <person name="Carrere S."/>
        </authorList>
    </citation>
    <scope>NUCLEOTIDE SEQUENCE</scope>
    <source>
        <tissue evidence="2">Leaves</tissue>
    </source>
</reference>
<gene>
    <name evidence="2" type="ORF">MtrunA17_Chr8g0360341</name>
</gene>